<dbReference type="InterPro" id="IPR029062">
    <property type="entry name" value="Class_I_gatase-like"/>
</dbReference>
<protein>
    <recommendedName>
        <fullName evidence="1">LD-carboxypeptidase N-terminal domain-containing protein</fullName>
    </recommendedName>
</protein>
<dbReference type="SUPFAM" id="SSF52317">
    <property type="entry name" value="Class I glutamine amidotransferase-like"/>
    <property type="match status" value="1"/>
</dbReference>
<reference evidence="2" key="1">
    <citation type="submission" date="2018-05" db="EMBL/GenBank/DDBJ databases">
        <authorList>
            <person name="Lanie J.A."/>
            <person name="Ng W.-L."/>
            <person name="Kazmierczak K.M."/>
            <person name="Andrzejewski T.M."/>
            <person name="Davidsen T.M."/>
            <person name="Wayne K.J."/>
            <person name="Tettelin H."/>
            <person name="Glass J.I."/>
            <person name="Rusch D."/>
            <person name="Podicherti R."/>
            <person name="Tsui H.-C.T."/>
            <person name="Winkler M.E."/>
        </authorList>
    </citation>
    <scope>NUCLEOTIDE SEQUENCE</scope>
</reference>
<dbReference type="Pfam" id="PF02016">
    <property type="entry name" value="Peptidase_S66"/>
    <property type="match status" value="1"/>
</dbReference>
<dbReference type="PANTHER" id="PTHR30237">
    <property type="entry name" value="MURAMOYLTETRAPEPTIDE CARBOXYPEPTIDASE"/>
    <property type="match status" value="1"/>
</dbReference>
<dbReference type="InterPro" id="IPR027478">
    <property type="entry name" value="LdcA_N"/>
</dbReference>
<proteinExistence type="predicted"/>
<feature type="domain" description="LD-carboxypeptidase N-terminal" evidence="1">
    <location>
        <begin position="16"/>
        <end position="113"/>
    </location>
</feature>
<dbReference type="AlphaFoldDB" id="A0A382XXV5"/>
<dbReference type="PANTHER" id="PTHR30237:SF2">
    <property type="entry name" value="MUREIN TETRAPEPTIDE CARBOXYPEPTIDASE"/>
    <property type="match status" value="1"/>
</dbReference>
<dbReference type="Gene3D" id="3.40.50.10740">
    <property type="entry name" value="Class I glutamine amidotransferase-like"/>
    <property type="match status" value="1"/>
</dbReference>
<accession>A0A382XXV5</accession>
<sequence>MKKPVKPEKLKRGDCVGVVAPAGCVEPKQLERGIRVIEKMGLKPILGKYVCSRHRYFAGTDRERSEDLMAMFKDERIKGIFCARGGYGADRVIPHLKLAIIRKNPKIFVGSSD</sequence>
<dbReference type="EMBL" id="UINC01171398">
    <property type="protein sequence ID" value="SVD75942.1"/>
    <property type="molecule type" value="Genomic_DNA"/>
</dbReference>
<name>A0A382XXV5_9ZZZZ</name>
<feature type="non-terminal residue" evidence="2">
    <location>
        <position position="113"/>
    </location>
</feature>
<organism evidence="2">
    <name type="scientific">marine metagenome</name>
    <dbReference type="NCBI Taxonomy" id="408172"/>
    <lineage>
        <taxon>unclassified sequences</taxon>
        <taxon>metagenomes</taxon>
        <taxon>ecological metagenomes</taxon>
    </lineage>
</organism>
<dbReference type="InterPro" id="IPR003507">
    <property type="entry name" value="S66_fam"/>
</dbReference>
<gene>
    <name evidence="2" type="ORF">METZ01_LOCUS428796</name>
</gene>
<dbReference type="InterPro" id="IPR040449">
    <property type="entry name" value="Peptidase_S66_N"/>
</dbReference>
<evidence type="ECO:0000259" key="1">
    <source>
        <dbReference type="Pfam" id="PF02016"/>
    </source>
</evidence>
<evidence type="ECO:0000313" key="2">
    <source>
        <dbReference type="EMBL" id="SVD75942.1"/>
    </source>
</evidence>